<dbReference type="PROSITE" id="PS00061">
    <property type="entry name" value="ADH_SHORT"/>
    <property type="match status" value="1"/>
</dbReference>
<evidence type="ECO:0000313" key="4">
    <source>
        <dbReference type="EMBL" id="MFC7421028.1"/>
    </source>
</evidence>
<keyword evidence="5" id="KW-1185">Reference proteome</keyword>
<evidence type="ECO:0000256" key="1">
    <source>
        <dbReference type="ARBA" id="ARBA00006484"/>
    </source>
</evidence>
<comment type="caution">
    <text evidence="4">The sequence shown here is derived from an EMBL/GenBank/DDBJ whole genome shotgun (WGS) entry which is preliminary data.</text>
</comment>
<sequence length="246" mass="25794">MRLKDKVAIITGSASGIGQATAIKFAAEGAKVVVCDVNQSGIDAVVSSLVQSGAVAVGHVVDVTNKTQIAEMVAAVKAQFGRIDVLVNNAGIVQDAQLIKMTEDQFDRVIDINLKGVYNCARAVVDTMVEQGSGVILNASSVVGVYGNFGQTNYAAAKFGVIGFVKTWAKELGKKGIRANAVCPGFVATPILKAMPEKVIQDMEARVPMKRMARPEEIANVYAFLASDEASYINGAAIEVTGGLTL</sequence>
<dbReference type="GO" id="GO:0004316">
    <property type="term" value="F:3-oxoacyl-[acyl-carrier-protein] reductase (NADPH) activity"/>
    <property type="evidence" value="ECO:0007669"/>
    <property type="project" value="UniProtKB-EC"/>
</dbReference>
<dbReference type="Proteomes" id="UP001596473">
    <property type="component" value="Unassembled WGS sequence"/>
</dbReference>
<evidence type="ECO:0000256" key="2">
    <source>
        <dbReference type="ARBA" id="ARBA00023002"/>
    </source>
</evidence>
<dbReference type="Pfam" id="PF13561">
    <property type="entry name" value="adh_short_C2"/>
    <property type="match status" value="1"/>
</dbReference>
<protein>
    <submittedName>
        <fullName evidence="4">3-oxoacyl-ACP reductase FabG</fullName>
        <ecNumber evidence="4">1.1.1.100</ecNumber>
    </submittedName>
</protein>
<reference evidence="5" key="1">
    <citation type="journal article" date="2019" name="Int. J. Syst. Evol. Microbiol.">
        <title>The Global Catalogue of Microorganisms (GCM) 10K type strain sequencing project: providing services to taxonomists for standard genome sequencing and annotation.</title>
        <authorList>
            <consortium name="The Broad Institute Genomics Platform"/>
            <consortium name="The Broad Institute Genome Sequencing Center for Infectious Disease"/>
            <person name="Wu L."/>
            <person name="Ma J."/>
        </authorList>
    </citation>
    <scope>NUCLEOTIDE SEQUENCE [LARGE SCALE GENOMIC DNA]</scope>
    <source>
        <strain evidence="5">CCUG 62945</strain>
    </source>
</reference>
<dbReference type="NCBIfam" id="NF005559">
    <property type="entry name" value="PRK07231.1"/>
    <property type="match status" value="1"/>
</dbReference>
<dbReference type="NCBIfam" id="NF004198">
    <property type="entry name" value="PRK05653.1-3"/>
    <property type="match status" value="1"/>
</dbReference>
<accession>A0ABW2QZW8</accession>
<dbReference type="InterPro" id="IPR002347">
    <property type="entry name" value="SDR_fam"/>
</dbReference>
<dbReference type="Gene3D" id="3.40.50.720">
    <property type="entry name" value="NAD(P)-binding Rossmann-like Domain"/>
    <property type="match status" value="1"/>
</dbReference>
<comment type="similarity">
    <text evidence="1">Belongs to the short-chain dehydrogenases/reductases (SDR) family.</text>
</comment>
<proteinExistence type="inferred from homology"/>
<dbReference type="PANTHER" id="PTHR42760:SF83">
    <property type="entry name" value="(3R)-3-HYDROXYACYL-COA DEHYDROGENASE"/>
    <property type="match status" value="1"/>
</dbReference>
<dbReference type="InterPro" id="IPR057326">
    <property type="entry name" value="KR_dom"/>
</dbReference>
<dbReference type="EC" id="1.1.1.100" evidence="4"/>
<dbReference type="PRINTS" id="PR00080">
    <property type="entry name" value="SDRFAMILY"/>
</dbReference>
<feature type="domain" description="Ketoreductase" evidence="3">
    <location>
        <begin position="6"/>
        <end position="190"/>
    </location>
</feature>
<keyword evidence="2 4" id="KW-0560">Oxidoreductase</keyword>
<dbReference type="InterPro" id="IPR036291">
    <property type="entry name" value="NAD(P)-bd_dom_sf"/>
</dbReference>
<dbReference type="RefSeq" id="WP_380188605.1">
    <property type="nucleotide sequence ID" value="NZ_JBHTBQ010000033.1"/>
</dbReference>
<name>A0ABW2QZW8_9NEIS</name>
<dbReference type="SUPFAM" id="SSF51735">
    <property type="entry name" value="NAD(P)-binding Rossmann-fold domains"/>
    <property type="match status" value="1"/>
</dbReference>
<organism evidence="4 5">
    <name type="scientific">Iodobacter arcticus</name>
    <dbReference type="NCBI Taxonomy" id="590593"/>
    <lineage>
        <taxon>Bacteria</taxon>
        <taxon>Pseudomonadati</taxon>
        <taxon>Pseudomonadota</taxon>
        <taxon>Betaproteobacteria</taxon>
        <taxon>Neisseriales</taxon>
        <taxon>Chitinibacteraceae</taxon>
        <taxon>Iodobacter</taxon>
    </lineage>
</organism>
<evidence type="ECO:0000259" key="3">
    <source>
        <dbReference type="SMART" id="SM00822"/>
    </source>
</evidence>
<dbReference type="NCBIfam" id="NF009466">
    <property type="entry name" value="PRK12826.1-2"/>
    <property type="match status" value="1"/>
</dbReference>
<dbReference type="PANTHER" id="PTHR42760">
    <property type="entry name" value="SHORT-CHAIN DEHYDROGENASES/REDUCTASES FAMILY MEMBER"/>
    <property type="match status" value="1"/>
</dbReference>
<dbReference type="CDD" id="cd05333">
    <property type="entry name" value="BKR_SDR_c"/>
    <property type="match status" value="1"/>
</dbReference>
<dbReference type="InterPro" id="IPR020904">
    <property type="entry name" value="Sc_DH/Rdtase_CS"/>
</dbReference>
<dbReference type="PRINTS" id="PR00081">
    <property type="entry name" value="GDHRDH"/>
</dbReference>
<dbReference type="SMART" id="SM00822">
    <property type="entry name" value="PKS_KR"/>
    <property type="match status" value="1"/>
</dbReference>
<evidence type="ECO:0000313" key="5">
    <source>
        <dbReference type="Proteomes" id="UP001596473"/>
    </source>
</evidence>
<dbReference type="EMBL" id="JBHTBQ010000033">
    <property type="protein sequence ID" value="MFC7421028.1"/>
    <property type="molecule type" value="Genomic_DNA"/>
</dbReference>
<gene>
    <name evidence="4" type="primary">fabG</name>
    <name evidence="4" type="ORF">ACFQNF_14275</name>
</gene>